<sequence length="663" mass="68529">MILASPPPPNTTTTTTTSSSSSTTTTTTMLTSLTTWPTTTSSTWTSTTTAWTTPTTTTTWPTTTTTTTTTTRETTTQPPRTTTQNPTTTTPPIRTTTPASSTTPFTSLIGSPPTSVIPTSTDLSVVPTSAKGDGTGGGIPKVAVIGIAVAGVLIIGFVSIVFVMKHQRHKRRQEELDPNELFGHFHNPPSPSPLTHITSGHHHNKHHQHINDDQYDHGGTHQHEMEQLYNNSEYHHQNHHGHHDGGHNGHHDGGHHGHHDGGHNGDHCYDHGGGHDSGGANQAQSHYDPSSGLGQAQTNTYNNPGSGGHQAIGNDGATGNQYAPNGGHGGGDFQGVGQGVNDTGNYGGGVDQGHHNLYDGYGGGHDTGYGHGGNDFGGYGQGQVDPSSGYGGNGVSGGSSNIGTAGTGTGGMGGMGGASQPITSIPSGLQGGYAPYSIGAIPPPAPFIPSRPSNRVSVNPANTTAQQESYLLDLTSTPAPQGTSSTSYRPLDRFSSNASRSTHYSGGTGGGNSPVPPPVPIRPGSSAITHSTWDDSAQEFRPDRPLSQTSMASSTTAGPYHQSIGSPIMYQDFIPPPTTNKVPSPLIASVLPATTSSSTAGVRRSVGAPQDRGPEMAAASGGQPSDLNAFERRAPQTQQENVQNTDSLFNVVATTLRQPQGGL</sequence>
<keyword evidence="4" id="KW-1185">Reference proteome</keyword>
<keyword evidence="2" id="KW-0472">Membrane</keyword>
<accession>A0A197K4W4</accession>
<feature type="compositionally biased region" description="Polar residues" evidence="1">
    <location>
        <begin position="635"/>
        <end position="646"/>
    </location>
</feature>
<keyword evidence="2" id="KW-0812">Transmembrane</keyword>
<gene>
    <name evidence="3" type="ORF">K457DRAFT_17212</name>
</gene>
<feature type="compositionally biased region" description="Basic and acidic residues" evidence="1">
    <location>
        <begin position="209"/>
        <end position="219"/>
    </location>
</feature>
<evidence type="ECO:0000313" key="3">
    <source>
        <dbReference type="EMBL" id="OAQ31504.1"/>
    </source>
</evidence>
<feature type="compositionally biased region" description="Polar residues" evidence="1">
    <location>
        <begin position="472"/>
        <end position="498"/>
    </location>
</feature>
<keyword evidence="2" id="KW-1133">Transmembrane helix</keyword>
<dbReference type="STRING" id="1314771.A0A197K4W4"/>
<proteinExistence type="predicted"/>
<feature type="compositionally biased region" description="Gly residues" evidence="1">
    <location>
        <begin position="405"/>
        <end position="417"/>
    </location>
</feature>
<feature type="compositionally biased region" description="Gly residues" evidence="1">
    <location>
        <begin position="326"/>
        <end position="338"/>
    </location>
</feature>
<feature type="region of interest" description="Disordered" evidence="1">
    <location>
        <begin position="594"/>
        <end position="646"/>
    </location>
</feature>
<dbReference type="AlphaFoldDB" id="A0A197K4W4"/>
<feature type="compositionally biased region" description="Polar residues" evidence="1">
    <location>
        <begin position="546"/>
        <end position="557"/>
    </location>
</feature>
<feature type="region of interest" description="Disordered" evidence="1">
    <location>
        <begin position="374"/>
        <end position="423"/>
    </location>
</feature>
<name>A0A197K4W4_9FUNG</name>
<feature type="compositionally biased region" description="Low complexity" evidence="1">
    <location>
        <begin position="11"/>
        <end position="107"/>
    </location>
</feature>
<feature type="region of interest" description="Disordered" evidence="1">
    <location>
        <begin position="235"/>
        <end position="348"/>
    </location>
</feature>
<feature type="transmembrane region" description="Helical" evidence="2">
    <location>
        <begin position="142"/>
        <end position="163"/>
    </location>
</feature>
<dbReference type="EMBL" id="KV442029">
    <property type="protein sequence ID" value="OAQ31504.1"/>
    <property type="molecule type" value="Genomic_DNA"/>
</dbReference>
<feature type="compositionally biased region" description="Basic residues" evidence="1">
    <location>
        <begin position="199"/>
        <end position="208"/>
    </location>
</feature>
<feature type="region of interest" description="Disordered" evidence="1">
    <location>
        <begin position="1"/>
        <end position="120"/>
    </location>
</feature>
<feature type="region of interest" description="Disordered" evidence="1">
    <location>
        <begin position="472"/>
        <end position="563"/>
    </location>
</feature>
<reference evidence="3 4" key="1">
    <citation type="submission" date="2016-05" db="EMBL/GenBank/DDBJ databases">
        <title>Genome sequencing reveals origins of a unique bacterial endosymbiosis in the earliest lineages of terrestrial Fungi.</title>
        <authorList>
            <consortium name="DOE Joint Genome Institute"/>
            <person name="Uehling J."/>
            <person name="Gryganskyi A."/>
            <person name="Hameed K."/>
            <person name="Tschaplinski T."/>
            <person name="Misztal P."/>
            <person name="Wu S."/>
            <person name="Desiro A."/>
            <person name="Vande Pol N."/>
            <person name="Du Z.-Y."/>
            <person name="Zienkiewicz A."/>
            <person name="Zienkiewicz K."/>
            <person name="Morin E."/>
            <person name="Tisserant E."/>
            <person name="Splivallo R."/>
            <person name="Hainaut M."/>
            <person name="Henrissat B."/>
            <person name="Ohm R."/>
            <person name="Kuo A."/>
            <person name="Yan J."/>
            <person name="Lipzen A."/>
            <person name="Nolan M."/>
            <person name="Labutti K."/>
            <person name="Barry K."/>
            <person name="Goldstein A."/>
            <person name="Labbe J."/>
            <person name="Schadt C."/>
            <person name="Tuskan G."/>
            <person name="Grigoriev I."/>
            <person name="Martin F."/>
            <person name="Vilgalys R."/>
            <person name="Bonito G."/>
        </authorList>
    </citation>
    <scope>NUCLEOTIDE SEQUENCE [LARGE SCALE GENOMIC DNA]</scope>
    <source>
        <strain evidence="3 4">AG-77</strain>
    </source>
</reference>
<feature type="compositionally biased region" description="Pro residues" evidence="1">
    <location>
        <begin position="1"/>
        <end position="10"/>
    </location>
</feature>
<feature type="region of interest" description="Disordered" evidence="1">
    <location>
        <begin position="187"/>
        <end position="219"/>
    </location>
</feature>
<evidence type="ECO:0000256" key="1">
    <source>
        <dbReference type="SAM" id="MobiDB-lite"/>
    </source>
</evidence>
<feature type="compositionally biased region" description="Basic and acidic residues" evidence="1">
    <location>
        <begin position="243"/>
        <end position="274"/>
    </location>
</feature>
<dbReference type="PANTHER" id="PTHR37972:SF3">
    <property type="entry name" value="PROTEIN CBG11222"/>
    <property type="match status" value="1"/>
</dbReference>
<evidence type="ECO:0000256" key="2">
    <source>
        <dbReference type="SAM" id="Phobius"/>
    </source>
</evidence>
<dbReference type="Proteomes" id="UP000078512">
    <property type="component" value="Unassembled WGS sequence"/>
</dbReference>
<dbReference type="OrthoDB" id="2437257at2759"/>
<protein>
    <submittedName>
        <fullName evidence="3">Uncharacterized protein</fullName>
    </submittedName>
</protein>
<organism evidence="3 4">
    <name type="scientific">Linnemannia elongata AG-77</name>
    <dbReference type="NCBI Taxonomy" id="1314771"/>
    <lineage>
        <taxon>Eukaryota</taxon>
        <taxon>Fungi</taxon>
        <taxon>Fungi incertae sedis</taxon>
        <taxon>Mucoromycota</taxon>
        <taxon>Mortierellomycotina</taxon>
        <taxon>Mortierellomycetes</taxon>
        <taxon>Mortierellales</taxon>
        <taxon>Mortierellaceae</taxon>
        <taxon>Linnemannia</taxon>
    </lineage>
</organism>
<feature type="compositionally biased region" description="Polar residues" evidence="1">
    <location>
        <begin position="108"/>
        <end position="120"/>
    </location>
</feature>
<dbReference type="PANTHER" id="PTHR37972">
    <property type="entry name" value="PROTEIN CBG25533"/>
    <property type="match status" value="1"/>
</dbReference>
<feature type="compositionally biased region" description="Polar residues" evidence="1">
    <location>
        <begin position="280"/>
        <end position="304"/>
    </location>
</feature>
<evidence type="ECO:0000313" key="4">
    <source>
        <dbReference type="Proteomes" id="UP000078512"/>
    </source>
</evidence>